<evidence type="ECO:0000259" key="2">
    <source>
        <dbReference type="Pfam" id="PF01423"/>
    </source>
</evidence>
<dbReference type="GeneID" id="40331711"/>
<dbReference type="Pfam" id="PF01423">
    <property type="entry name" value="LSM"/>
    <property type="match status" value="1"/>
</dbReference>
<protein>
    <recommendedName>
        <fullName evidence="2">Sm domain-containing protein</fullName>
    </recommendedName>
</protein>
<feature type="domain" description="Sm" evidence="2">
    <location>
        <begin position="99"/>
        <end position="176"/>
    </location>
</feature>
<dbReference type="EMBL" id="MKGL01000341">
    <property type="protein sequence ID" value="RNF00167.1"/>
    <property type="molecule type" value="Genomic_DNA"/>
</dbReference>
<dbReference type="AlphaFoldDB" id="A0A422N3W3"/>
<evidence type="ECO:0000313" key="4">
    <source>
        <dbReference type="Proteomes" id="UP000283634"/>
    </source>
</evidence>
<dbReference type="OrthoDB" id="266723at2759"/>
<dbReference type="RefSeq" id="XP_029235611.1">
    <property type="nucleotide sequence ID" value="XM_029384556.1"/>
</dbReference>
<dbReference type="InterPro" id="IPR001163">
    <property type="entry name" value="Sm_dom_euk/arc"/>
</dbReference>
<keyword evidence="4" id="KW-1185">Reference proteome</keyword>
<sequence length="266" mass="28715">MRHAQPICGQKGGMTFDSVGLHGEAGCGAAAILFSFFLCRGSGRQGSVDMPAETTMPRGPLPAVVIQQAIRQQCAANTGAGVPHQPSSTVPSLPLEFFRVEVETRQGYVYQGKLLSLDDDYNVSLAEATSWRDRLCDVERALLAAEGLPAPPVSPATRQRYVGSVFIRSSNLLMVRFPQYDGPTASGGRRGGYGATALKLACKAMAAQVKRQINMERQKNRTERRKRLKQATKTEPAEAAKAGKGTRARKDPKANSKRRKGGEVAL</sequence>
<dbReference type="VEuPathDB" id="TriTrypDB:TRSC58_01874"/>
<evidence type="ECO:0000313" key="3">
    <source>
        <dbReference type="EMBL" id="RNF00167.1"/>
    </source>
</evidence>
<reference evidence="3 4" key="1">
    <citation type="journal article" date="2018" name="BMC Genomics">
        <title>Genomic comparison of Trypanosoma conorhini and Trypanosoma rangeli to Trypanosoma cruzi strains of high and low virulence.</title>
        <authorList>
            <person name="Bradwell K.R."/>
            <person name="Koparde V.N."/>
            <person name="Matveyev A.V."/>
            <person name="Serrano M.G."/>
            <person name="Alves J.M."/>
            <person name="Parikh H."/>
            <person name="Huang B."/>
            <person name="Lee V."/>
            <person name="Espinosa-Alvarez O."/>
            <person name="Ortiz P.A."/>
            <person name="Costa-Martins A.G."/>
            <person name="Teixeira M.M."/>
            <person name="Buck G.A."/>
        </authorList>
    </citation>
    <scope>NUCLEOTIDE SEQUENCE [LARGE SCALE GENOMIC DNA]</scope>
    <source>
        <strain evidence="3 4">AM80</strain>
    </source>
</reference>
<comment type="caution">
    <text evidence="3">The sequence shown here is derived from an EMBL/GenBank/DDBJ whole genome shotgun (WGS) entry which is preliminary data.</text>
</comment>
<dbReference type="OMA" id="MIRFPQG"/>
<proteinExistence type="predicted"/>
<organism evidence="3 4">
    <name type="scientific">Trypanosoma rangeli</name>
    <dbReference type="NCBI Taxonomy" id="5698"/>
    <lineage>
        <taxon>Eukaryota</taxon>
        <taxon>Discoba</taxon>
        <taxon>Euglenozoa</taxon>
        <taxon>Kinetoplastea</taxon>
        <taxon>Metakinetoplastina</taxon>
        <taxon>Trypanosomatida</taxon>
        <taxon>Trypanosomatidae</taxon>
        <taxon>Trypanosoma</taxon>
        <taxon>Herpetosoma</taxon>
    </lineage>
</organism>
<dbReference type="Gene3D" id="2.30.30.100">
    <property type="match status" value="1"/>
</dbReference>
<gene>
    <name evidence="3" type="ORF">TraAM80_07778</name>
</gene>
<dbReference type="Proteomes" id="UP000283634">
    <property type="component" value="Unassembled WGS sequence"/>
</dbReference>
<name>A0A422N3W3_TRYRA</name>
<evidence type="ECO:0000256" key="1">
    <source>
        <dbReference type="SAM" id="MobiDB-lite"/>
    </source>
</evidence>
<dbReference type="SUPFAM" id="SSF50182">
    <property type="entry name" value="Sm-like ribonucleoproteins"/>
    <property type="match status" value="1"/>
</dbReference>
<dbReference type="InterPro" id="IPR010920">
    <property type="entry name" value="LSM_dom_sf"/>
</dbReference>
<feature type="compositionally biased region" description="Low complexity" evidence="1">
    <location>
        <begin position="231"/>
        <end position="245"/>
    </location>
</feature>
<accession>A0A422N3W3</accession>
<feature type="region of interest" description="Disordered" evidence="1">
    <location>
        <begin position="214"/>
        <end position="266"/>
    </location>
</feature>